<evidence type="ECO:0000313" key="4">
    <source>
        <dbReference type="Proteomes" id="UP000078397"/>
    </source>
</evidence>
<comment type="caution">
    <text evidence="3">The sequence shown here is derived from an EMBL/GenBank/DDBJ whole genome shotgun (WGS) entry which is preliminary data.</text>
</comment>
<feature type="transmembrane region" description="Helical" evidence="2">
    <location>
        <begin position="144"/>
        <end position="162"/>
    </location>
</feature>
<dbReference type="AlphaFoldDB" id="A0A179F533"/>
<evidence type="ECO:0000313" key="3">
    <source>
        <dbReference type="EMBL" id="OAQ60283.1"/>
    </source>
</evidence>
<dbReference type="Proteomes" id="UP000078397">
    <property type="component" value="Unassembled WGS sequence"/>
</dbReference>
<feature type="compositionally biased region" description="Polar residues" evidence="1">
    <location>
        <begin position="435"/>
        <end position="455"/>
    </location>
</feature>
<evidence type="ECO:0000256" key="1">
    <source>
        <dbReference type="SAM" id="MobiDB-lite"/>
    </source>
</evidence>
<feature type="transmembrane region" description="Helical" evidence="2">
    <location>
        <begin position="111"/>
        <end position="132"/>
    </location>
</feature>
<feature type="transmembrane region" description="Helical" evidence="2">
    <location>
        <begin position="196"/>
        <end position="218"/>
    </location>
</feature>
<dbReference type="STRING" id="1380566.A0A179F533"/>
<protein>
    <submittedName>
        <fullName evidence="3">Uncharacterized protein</fullName>
    </submittedName>
</protein>
<evidence type="ECO:0000256" key="2">
    <source>
        <dbReference type="SAM" id="Phobius"/>
    </source>
</evidence>
<organism evidence="3 4">
    <name type="scientific">Pochonia chlamydosporia 170</name>
    <dbReference type="NCBI Taxonomy" id="1380566"/>
    <lineage>
        <taxon>Eukaryota</taxon>
        <taxon>Fungi</taxon>
        <taxon>Dikarya</taxon>
        <taxon>Ascomycota</taxon>
        <taxon>Pezizomycotina</taxon>
        <taxon>Sordariomycetes</taxon>
        <taxon>Hypocreomycetidae</taxon>
        <taxon>Hypocreales</taxon>
        <taxon>Clavicipitaceae</taxon>
        <taxon>Pochonia</taxon>
    </lineage>
</organism>
<feature type="transmembrane region" description="Helical" evidence="2">
    <location>
        <begin position="274"/>
        <end position="290"/>
    </location>
</feature>
<dbReference type="EMBL" id="LSBJ02000009">
    <property type="protein sequence ID" value="OAQ60283.1"/>
    <property type="molecule type" value="Genomic_DNA"/>
</dbReference>
<dbReference type="KEGG" id="pchm:VFPPC_10708"/>
<feature type="transmembrane region" description="Helical" evidence="2">
    <location>
        <begin position="45"/>
        <end position="64"/>
    </location>
</feature>
<keyword evidence="2" id="KW-0812">Transmembrane</keyword>
<feature type="region of interest" description="Disordered" evidence="1">
    <location>
        <begin position="406"/>
        <end position="455"/>
    </location>
</feature>
<dbReference type="GeneID" id="28853020"/>
<accession>A0A179F533</accession>
<sequence length="455" mass="51585">MKDVQLWTIVHASVTGFAVIPIILVGILTVTLARRRGDPARRAFVWLKGCYPLLIVSLSCIIAADSLNAILNSWQNDAGYYDTTSHTHDQISSVIRSERYLSFTGNLFEHLVDILFVIILVELGNGLMYSLDRQSSKYQTRLRYTAYGTAVVLFSLALAYFGHPTASWVAYWNGSESNSSYAQLAQSLKVVGKLGAAFYIPSWIISIFQIGYASFVMHKHKAGVLTRHAAILYLTITVLDFIRWTFFLILYAQWILPAGSSPAWWDLIDALGNTWIRFSQLVMLLIIGMRRKKGIWTTHQPWMASSVSTMASTVTNGPSPVMAPGAVYQHSLYPHKEYSQPSPTHPAWYMPQQVPSWQYHELAAPSPVIIAPRELDASMTYQYAPHPMLGPGYLVLQSSAQIQQNYQQQLQQQQQQHQQQQPQPSHHTPRDYHSLPTNHQLHHQPSFQLQQYNTQ</sequence>
<feature type="transmembrane region" description="Helical" evidence="2">
    <location>
        <begin position="230"/>
        <end position="254"/>
    </location>
</feature>
<feature type="transmembrane region" description="Helical" evidence="2">
    <location>
        <begin position="6"/>
        <end position="33"/>
    </location>
</feature>
<keyword evidence="2" id="KW-1133">Transmembrane helix</keyword>
<gene>
    <name evidence="3" type="ORF">VFPPC_10708</name>
</gene>
<dbReference type="RefSeq" id="XP_018138193.1">
    <property type="nucleotide sequence ID" value="XM_018289026.1"/>
</dbReference>
<keyword evidence="4" id="KW-1185">Reference proteome</keyword>
<dbReference type="OrthoDB" id="5217806at2759"/>
<feature type="compositionally biased region" description="Low complexity" evidence="1">
    <location>
        <begin position="406"/>
        <end position="423"/>
    </location>
</feature>
<keyword evidence="2" id="KW-0472">Membrane</keyword>
<proteinExistence type="predicted"/>
<reference evidence="3 4" key="1">
    <citation type="journal article" date="2016" name="PLoS Pathog.">
        <title>Biosynthesis of antibiotic leucinostatins in bio-control fungus Purpureocillium lilacinum and their inhibition on phytophthora revealed by genome mining.</title>
        <authorList>
            <person name="Wang G."/>
            <person name="Liu Z."/>
            <person name="Lin R."/>
            <person name="Li E."/>
            <person name="Mao Z."/>
            <person name="Ling J."/>
            <person name="Yang Y."/>
            <person name="Yin W.B."/>
            <person name="Xie B."/>
        </authorList>
    </citation>
    <scope>NUCLEOTIDE SEQUENCE [LARGE SCALE GENOMIC DNA]</scope>
    <source>
        <strain evidence="3">170</strain>
    </source>
</reference>
<name>A0A179F533_METCM</name>